<organism evidence="2 3">
    <name type="scientific">Gonapodya prolifera (strain JEL478)</name>
    <name type="common">Monoblepharis prolifera</name>
    <dbReference type="NCBI Taxonomy" id="1344416"/>
    <lineage>
        <taxon>Eukaryota</taxon>
        <taxon>Fungi</taxon>
        <taxon>Fungi incertae sedis</taxon>
        <taxon>Chytridiomycota</taxon>
        <taxon>Chytridiomycota incertae sedis</taxon>
        <taxon>Monoblepharidomycetes</taxon>
        <taxon>Monoblepharidales</taxon>
        <taxon>Gonapodyaceae</taxon>
        <taxon>Gonapodya</taxon>
    </lineage>
</organism>
<keyword evidence="3" id="KW-1185">Reference proteome</keyword>
<proteinExistence type="predicted"/>
<gene>
    <name evidence="2" type="ORF">M427DRAFT_51912</name>
</gene>
<evidence type="ECO:0000313" key="3">
    <source>
        <dbReference type="Proteomes" id="UP000070544"/>
    </source>
</evidence>
<protein>
    <submittedName>
        <fullName evidence="2">Uncharacterized protein</fullName>
    </submittedName>
</protein>
<feature type="chain" id="PRO_5007296451" evidence="1">
    <location>
        <begin position="24"/>
        <end position="157"/>
    </location>
</feature>
<dbReference type="AlphaFoldDB" id="A0A139AW44"/>
<dbReference type="Proteomes" id="UP000070544">
    <property type="component" value="Unassembled WGS sequence"/>
</dbReference>
<feature type="signal peptide" evidence="1">
    <location>
        <begin position="1"/>
        <end position="23"/>
    </location>
</feature>
<evidence type="ECO:0000256" key="1">
    <source>
        <dbReference type="SAM" id="SignalP"/>
    </source>
</evidence>
<accession>A0A139AW44</accession>
<name>A0A139AW44_GONPJ</name>
<keyword evidence="1" id="KW-0732">Signal</keyword>
<reference evidence="2 3" key="1">
    <citation type="journal article" date="2015" name="Genome Biol. Evol.">
        <title>Phylogenomic analyses indicate that early fungi evolved digesting cell walls of algal ancestors of land plants.</title>
        <authorList>
            <person name="Chang Y."/>
            <person name="Wang S."/>
            <person name="Sekimoto S."/>
            <person name="Aerts A.L."/>
            <person name="Choi C."/>
            <person name="Clum A."/>
            <person name="LaButti K.M."/>
            <person name="Lindquist E.A."/>
            <person name="Yee Ngan C."/>
            <person name="Ohm R.A."/>
            <person name="Salamov A.A."/>
            <person name="Grigoriev I.V."/>
            <person name="Spatafora J.W."/>
            <person name="Berbee M.L."/>
        </authorList>
    </citation>
    <scope>NUCLEOTIDE SEQUENCE [LARGE SCALE GENOMIC DNA]</scope>
    <source>
        <strain evidence="2 3">JEL478</strain>
    </source>
</reference>
<dbReference type="EMBL" id="KQ965734">
    <property type="protein sequence ID" value="KXS20956.1"/>
    <property type="molecule type" value="Genomic_DNA"/>
</dbReference>
<evidence type="ECO:0000313" key="2">
    <source>
        <dbReference type="EMBL" id="KXS20956.1"/>
    </source>
</evidence>
<sequence length="157" mass="16706">MLSTLSRSLLLIIAASILPISLALPLVPLNPPVISPLIHLAPRDALPPACPADVPLSIVPSVPGSPQLYSVTSDGSSCSGCPQQSAWNQERGMCIYHFPPCPTHAQLVSIPRFSLPNLPPVYAHYFRGVEVLCQGCYGDLAVMEARGEGAECVMKSF</sequence>